<evidence type="ECO:0000313" key="2">
    <source>
        <dbReference type="EMBL" id="CAB4045485.1"/>
    </source>
</evidence>
<sequence>MADVENVETGSQHKEDGEKTIEEAQKHDDTYTAAEVAIALSNDSTLDARAQLANLISLVHSIESSTGEPDHKKVVYEVFGTLVGGNFDLEINFTIKNSPNLLILLELLQYCDASLSVRILICMTEY</sequence>
<dbReference type="AlphaFoldDB" id="A0A6S7KJ30"/>
<name>A0A6S7KJ30_PARCT</name>
<evidence type="ECO:0000256" key="1">
    <source>
        <dbReference type="SAM" id="MobiDB-lite"/>
    </source>
</evidence>
<feature type="region of interest" description="Disordered" evidence="1">
    <location>
        <begin position="1"/>
        <end position="21"/>
    </location>
</feature>
<gene>
    <name evidence="2" type="ORF">PACLA_8A067758</name>
</gene>
<evidence type="ECO:0000313" key="3">
    <source>
        <dbReference type="Proteomes" id="UP001152795"/>
    </source>
</evidence>
<protein>
    <submittedName>
        <fullName evidence="2">Uncharacterized protein</fullName>
    </submittedName>
</protein>
<dbReference type="OrthoDB" id="6431632at2759"/>
<keyword evidence="3" id="KW-1185">Reference proteome</keyword>
<dbReference type="EMBL" id="CACRXK020039740">
    <property type="protein sequence ID" value="CAB4045485.1"/>
    <property type="molecule type" value="Genomic_DNA"/>
</dbReference>
<reference evidence="2" key="1">
    <citation type="submission" date="2020-04" db="EMBL/GenBank/DDBJ databases">
        <authorList>
            <person name="Alioto T."/>
            <person name="Alioto T."/>
            <person name="Gomez Garrido J."/>
        </authorList>
    </citation>
    <scope>NUCLEOTIDE SEQUENCE</scope>
    <source>
        <strain evidence="2">A484AB</strain>
    </source>
</reference>
<feature type="compositionally biased region" description="Basic and acidic residues" evidence="1">
    <location>
        <begin position="11"/>
        <end position="21"/>
    </location>
</feature>
<proteinExistence type="predicted"/>
<organism evidence="2 3">
    <name type="scientific">Paramuricea clavata</name>
    <name type="common">Red gorgonian</name>
    <name type="synonym">Violescent sea-whip</name>
    <dbReference type="NCBI Taxonomy" id="317549"/>
    <lineage>
        <taxon>Eukaryota</taxon>
        <taxon>Metazoa</taxon>
        <taxon>Cnidaria</taxon>
        <taxon>Anthozoa</taxon>
        <taxon>Octocorallia</taxon>
        <taxon>Malacalcyonacea</taxon>
        <taxon>Plexauridae</taxon>
        <taxon>Paramuricea</taxon>
    </lineage>
</organism>
<comment type="caution">
    <text evidence="2">The sequence shown here is derived from an EMBL/GenBank/DDBJ whole genome shotgun (WGS) entry which is preliminary data.</text>
</comment>
<accession>A0A6S7KJ30</accession>
<dbReference type="Proteomes" id="UP001152795">
    <property type="component" value="Unassembled WGS sequence"/>
</dbReference>